<reference evidence="1 3" key="1">
    <citation type="journal article" date="2012" name="Nature">
        <title>Algal genomes reveal evolutionary mosaicism and the fate of nucleomorphs.</title>
        <authorList>
            <consortium name="DOE Joint Genome Institute"/>
            <person name="Curtis B.A."/>
            <person name="Tanifuji G."/>
            <person name="Burki F."/>
            <person name="Gruber A."/>
            <person name="Irimia M."/>
            <person name="Maruyama S."/>
            <person name="Arias M.C."/>
            <person name="Ball S.G."/>
            <person name="Gile G.H."/>
            <person name="Hirakawa Y."/>
            <person name="Hopkins J.F."/>
            <person name="Kuo A."/>
            <person name="Rensing S.A."/>
            <person name="Schmutz J."/>
            <person name="Symeonidi A."/>
            <person name="Elias M."/>
            <person name="Eveleigh R.J."/>
            <person name="Herman E.K."/>
            <person name="Klute M.J."/>
            <person name="Nakayama T."/>
            <person name="Obornik M."/>
            <person name="Reyes-Prieto A."/>
            <person name="Armbrust E.V."/>
            <person name="Aves S.J."/>
            <person name="Beiko R.G."/>
            <person name="Coutinho P."/>
            <person name="Dacks J.B."/>
            <person name="Durnford D.G."/>
            <person name="Fast N.M."/>
            <person name="Green B.R."/>
            <person name="Grisdale C.J."/>
            <person name="Hempel F."/>
            <person name="Henrissat B."/>
            <person name="Hoppner M.P."/>
            <person name="Ishida K."/>
            <person name="Kim E."/>
            <person name="Koreny L."/>
            <person name="Kroth P.G."/>
            <person name="Liu Y."/>
            <person name="Malik S.B."/>
            <person name="Maier U.G."/>
            <person name="McRose D."/>
            <person name="Mock T."/>
            <person name="Neilson J.A."/>
            <person name="Onodera N.T."/>
            <person name="Poole A.M."/>
            <person name="Pritham E.J."/>
            <person name="Richards T.A."/>
            <person name="Rocap G."/>
            <person name="Roy S.W."/>
            <person name="Sarai C."/>
            <person name="Schaack S."/>
            <person name="Shirato S."/>
            <person name="Slamovits C.H."/>
            <person name="Spencer D.F."/>
            <person name="Suzuki S."/>
            <person name="Worden A.Z."/>
            <person name="Zauner S."/>
            <person name="Barry K."/>
            <person name="Bell C."/>
            <person name="Bharti A.K."/>
            <person name="Crow J.A."/>
            <person name="Grimwood J."/>
            <person name="Kramer R."/>
            <person name="Lindquist E."/>
            <person name="Lucas S."/>
            <person name="Salamov A."/>
            <person name="McFadden G.I."/>
            <person name="Lane C.E."/>
            <person name="Keeling P.J."/>
            <person name="Gray M.W."/>
            <person name="Grigoriev I.V."/>
            <person name="Archibald J.M."/>
        </authorList>
    </citation>
    <scope>NUCLEOTIDE SEQUENCE</scope>
    <source>
        <strain evidence="1 3">CCMP2712</strain>
    </source>
</reference>
<dbReference type="OMA" id="FYRNCEV"/>
<keyword evidence="3" id="KW-1185">Reference proteome</keyword>
<name>L1IBV3_GUITC</name>
<evidence type="ECO:0000313" key="3">
    <source>
        <dbReference type="Proteomes" id="UP000011087"/>
    </source>
</evidence>
<dbReference type="EnsemblProtists" id="EKX33577">
    <property type="protein sequence ID" value="EKX33577"/>
    <property type="gene ID" value="GUITHDRAFT_147803"/>
</dbReference>
<proteinExistence type="predicted"/>
<dbReference type="AlphaFoldDB" id="L1IBV3"/>
<organism evidence="1">
    <name type="scientific">Guillardia theta (strain CCMP2712)</name>
    <name type="common">Cryptophyte</name>
    <dbReference type="NCBI Taxonomy" id="905079"/>
    <lineage>
        <taxon>Eukaryota</taxon>
        <taxon>Cryptophyceae</taxon>
        <taxon>Pyrenomonadales</taxon>
        <taxon>Geminigeraceae</taxon>
        <taxon>Guillardia</taxon>
    </lineage>
</organism>
<dbReference type="GeneID" id="17290313"/>
<gene>
    <name evidence="1" type="ORF">GUITHDRAFT_147803</name>
</gene>
<dbReference type="OrthoDB" id="45035at2759"/>
<dbReference type="PaxDb" id="55529-EKX33577"/>
<protein>
    <recommendedName>
        <fullName evidence="4">Plastid lipid-associated protein/fibrillin conserved domain-containing protein</fullName>
    </recommendedName>
</protein>
<evidence type="ECO:0000313" key="2">
    <source>
        <dbReference type="EnsemblProtists" id="EKX33577"/>
    </source>
</evidence>
<reference evidence="2" key="3">
    <citation type="submission" date="2015-06" db="UniProtKB">
        <authorList>
            <consortium name="EnsemblProtists"/>
        </authorList>
    </citation>
    <scope>IDENTIFICATION</scope>
</reference>
<dbReference type="Proteomes" id="UP000011087">
    <property type="component" value="Unassembled WGS sequence"/>
</dbReference>
<evidence type="ECO:0008006" key="4">
    <source>
        <dbReference type="Google" id="ProtNLM"/>
    </source>
</evidence>
<dbReference type="HOGENOM" id="CLU_1079439_0_0_1"/>
<dbReference type="RefSeq" id="XP_005820557.1">
    <property type="nucleotide sequence ID" value="XM_005820500.1"/>
</dbReference>
<evidence type="ECO:0000313" key="1">
    <source>
        <dbReference type="EMBL" id="EKX33577.1"/>
    </source>
</evidence>
<sequence length="258" mass="28439">MPRPLHRGLISIYASSASTVDDLLDLVGKGLEGEYTKEESSKISDRIDRLEEVGRGRDYLEDPRLVGYYRVQYVQDVGRGRPVGGNFRYTAAGRALFKTTDALQHILDKGVAVNMLYLKFLGSIPACVVLRGDFEQLSDAERAQVEVKFQTPPPGLSPQTIKASFDSPRISFGPSGLFTFNVGPTTTVYLDTIYLDERIRIGKNRYGGRFVFTRLGEAECLPGSPADAWRKFLAQSPGEVFLPPILHDACLTGGASQD</sequence>
<dbReference type="EMBL" id="JH993136">
    <property type="protein sequence ID" value="EKX33577.1"/>
    <property type="molecule type" value="Genomic_DNA"/>
</dbReference>
<dbReference type="KEGG" id="gtt:GUITHDRAFT_147803"/>
<reference evidence="3" key="2">
    <citation type="submission" date="2012-11" db="EMBL/GenBank/DDBJ databases">
        <authorList>
            <person name="Kuo A."/>
            <person name="Curtis B.A."/>
            <person name="Tanifuji G."/>
            <person name="Burki F."/>
            <person name="Gruber A."/>
            <person name="Irimia M."/>
            <person name="Maruyama S."/>
            <person name="Arias M.C."/>
            <person name="Ball S.G."/>
            <person name="Gile G.H."/>
            <person name="Hirakawa Y."/>
            <person name="Hopkins J.F."/>
            <person name="Rensing S.A."/>
            <person name="Schmutz J."/>
            <person name="Symeonidi A."/>
            <person name="Elias M."/>
            <person name="Eveleigh R.J."/>
            <person name="Herman E.K."/>
            <person name="Klute M.J."/>
            <person name="Nakayama T."/>
            <person name="Obornik M."/>
            <person name="Reyes-Prieto A."/>
            <person name="Armbrust E.V."/>
            <person name="Aves S.J."/>
            <person name="Beiko R.G."/>
            <person name="Coutinho P."/>
            <person name="Dacks J.B."/>
            <person name="Durnford D.G."/>
            <person name="Fast N.M."/>
            <person name="Green B.R."/>
            <person name="Grisdale C."/>
            <person name="Hempe F."/>
            <person name="Henrissat B."/>
            <person name="Hoppner M.P."/>
            <person name="Ishida K.-I."/>
            <person name="Kim E."/>
            <person name="Koreny L."/>
            <person name="Kroth P.G."/>
            <person name="Liu Y."/>
            <person name="Malik S.-B."/>
            <person name="Maier U.G."/>
            <person name="McRose D."/>
            <person name="Mock T."/>
            <person name="Neilson J.A."/>
            <person name="Onodera N.T."/>
            <person name="Poole A.M."/>
            <person name="Pritham E.J."/>
            <person name="Richards T.A."/>
            <person name="Rocap G."/>
            <person name="Roy S.W."/>
            <person name="Sarai C."/>
            <person name="Schaack S."/>
            <person name="Shirato S."/>
            <person name="Slamovits C.H."/>
            <person name="Spencer D.F."/>
            <person name="Suzuki S."/>
            <person name="Worden A.Z."/>
            <person name="Zauner S."/>
            <person name="Barry K."/>
            <person name="Bell C."/>
            <person name="Bharti A.K."/>
            <person name="Crow J.A."/>
            <person name="Grimwood J."/>
            <person name="Kramer R."/>
            <person name="Lindquist E."/>
            <person name="Lucas S."/>
            <person name="Salamov A."/>
            <person name="McFadden G.I."/>
            <person name="Lane C.E."/>
            <person name="Keeling P.J."/>
            <person name="Gray M.W."/>
            <person name="Grigoriev I.V."/>
            <person name="Archibald J.M."/>
        </authorList>
    </citation>
    <scope>NUCLEOTIDE SEQUENCE</scope>
    <source>
        <strain evidence="3">CCMP2712</strain>
    </source>
</reference>
<accession>L1IBV3</accession>